<evidence type="ECO:0000256" key="2">
    <source>
        <dbReference type="PROSITE-ProRule" id="PRU00103"/>
    </source>
</evidence>
<evidence type="ECO:0000313" key="8">
    <source>
        <dbReference type="Proteomes" id="UP001141327"/>
    </source>
</evidence>
<dbReference type="InterPro" id="IPR011989">
    <property type="entry name" value="ARM-like"/>
</dbReference>
<dbReference type="SUPFAM" id="SSF48371">
    <property type="entry name" value="ARM repeat"/>
    <property type="match status" value="3"/>
</dbReference>
<feature type="domain" description="Maestro/Maestro-like HEAT-repeats" evidence="6">
    <location>
        <begin position="1628"/>
        <end position="1898"/>
    </location>
</feature>
<feature type="domain" description="MROH2B-like HEAT-repeats" evidence="4">
    <location>
        <begin position="263"/>
        <end position="382"/>
    </location>
</feature>
<dbReference type="Pfam" id="PF23221">
    <property type="entry name" value="HEAT_MROH2B_1st"/>
    <property type="match status" value="1"/>
</dbReference>
<dbReference type="PANTHER" id="PTHR23120">
    <property type="entry name" value="MAESTRO-RELATED HEAT DOMAIN-CONTAINING"/>
    <property type="match status" value="1"/>
</dbReference>
<dbReference type="Proteomes" id="UP001141327">
    <property type="component" value="Unassembled WGS sequence"/>
</dbReference>
<evidence type="ECO:0000259" key="6">
    <source>
        <dbReference type="Pfam" id="PF23227"/>
    </source>
</evidence>
<protein>
    <submittedName>
        <fullName evidence="7">Uncharacterized protein</fullName>
    </submittedName>
</protein>
<keyword evidence="1" id="KW-0677">Repeat</keyword>
<dbReference type="InterPro" id="IPR045206">
    <property type="entry name" value="Maestro_heat-like_prot"/>
</dbReference>
<evidence type="ECO:0000259" key="5">
    <source>
        <dbReference type="Pfam" id="PF23221"/>
    </source>
</evidence>
<feature type="repeat" description="HEAT" evidence="2">
    <location>
        <begin position="1668"/>
        <end position="1706"/>
    </location>
</feature>
<comment type="caution">
    <text evidence="7">The sequence shown here is derived from an EMBL/GenBank/DDBJ whole genome shotgun (WGS) entry which is preliminary data.</text>
</comment>
<evidence type="ECO:0000313" key="7">
    <source>
        <dbReference type="EMBL" id="KAJ4457181.1"/>
    </source>
</evidence>
<feature type="repeat" description="HEAT" evidence="2">
    <location>
        <begin position="1872"/>
        <end position="1901"/>
    </location>
</feature>
<sequence length="1901" mass="208357">MNPLSEPRTISTGGQIDEIVNSLLGAAEDKDESVRNSIFKSLQEIGKKQTPLVLTSAMGYINKTKRIGQTHRVIILKVLAQVIEDNLPTIRGDLAAQLVAFATGELTANRDVIVDWQGTASDIIISLADICPPVVLDQLLARFEGSQLPHYFVVKTLADFAQKSPAFLVPRLKEVLMRMLPLISAIRHDNIRWVFAAAFGRFAEGIQHYVANVEHPQVQRNSFMGEMDTVFGALYPAWVGSNESRVRLTAVEALGHVVPLMTGELFQSHLTKLLPALLQLWKKETDRLPVTIGMCSVLEVAAQRSPDAVRLMLPQILQVMHLLACAPWSAERPNELKNHNEMLRCCEIIGRAYTDDLVSYLLKQLENHGVRAGTLDILKHLVGRMVGAPHAASPPCHPSSSHPPPNPSRDLIRAEEQLLLKKELILTGVKGLVVDNDLKVRKALAQLVIVMASQQYLVLEGWRPLIDFVLGGCGIDLEAAKGKPPVDGVSPAEVRNVCSHIMNLIATTIPCMEAKLWPYLFEFVVSPAHMAALPVLCKCITHLAVQKKSQSADGFLIDFDAPENTNLPKPQAILGRLLVLLNCCGKAESSEGLAAAILELMGQCALILHSSVGDLWADALPKMLAYLEANKEPARWNQDQWEHMVLNLLSLTLETINDDEWTVPFGDQLCKQLDLYPATPAGASPYARVLIRFLGVVASKSHNREFVRRLLDFMFARTVHQEEAHRLAMAEGFGIAGRVHNDAVLIKLDLAVKNDMLRKSTALFNKKMVPFEPIRAALMLTLGHVAAMTPAPLVRAAHTLATPSCRTRLGLTGGRPCFRVVRLLPPLAQVASRIEVQVLRVMMDNIPTIKAAFVKEAVIRSTSLIAKVRAMSPKGKGPHLCCVSRLFHGSLAVHPSRLPKEYIMRERDQMIRFMMDFIAPPPAGPWVVPVGHGPGSPSLPLPLALLHPAPDKESEVNRALCVLGLGACTDLIYLPPVVPVELQREFFTRMLCFFDGDAQPLHPAAPATAAAAAAAATAGTEEDTLAPVLEALNVALSAFVYMDCRVECLMRCLQLLEPWTAAANPKHRVRALTALVSLVRKYVEYRAEEEKEDQSPAKRDNALRGIGEVLGFVLPRCGDEDLPTRRVAFEAAGLLLYADQILRQDPAQGFALKPSDSLVEIPEAHSPEREKRKPNLFRPAPVQIVNMRKGMTTDAYTGDVVVEGAPQFARILASLIVPEELPALLLRLIKAFNDVEPESAKMAALLTDRPSRPHCSVFSTPLALLHAAFSVPRSPCHFLFRYFIPARLLLEARGGPIRDQVEPVVRALREMLAKSIKADTALLALHALQTFAVHHLLPIADELLKCPVPHESHVTRMFQTVARREELAVPLCRHVLATLNAAEQYERRVERSKTVLYPTVPPQAATCALEDIMRGKPPASMLGELYPLVAASLLVRVGTVVGIGESIPSEQVRQALEAFADLSEDKALEVAMEQTGPHWASVSAQATASAPAPAAAGAAPLTEKERKEREKKEEEERRKKAAASAQKAIDRWACLSDEKRFGEAVAVLAYKMGQSHPEAMGGMLEFVSGYLGSTFPNQRLAAIAAAAEWMRLASVRAPLCISTFIIARPVGALVWFLQKVEGFSQKVLNAILGRAVDEHAPCKLCSLRGLTYMTEGCRDQINRYAAPVLSALVKAIDDPSEEVALQAMASLGQLLERFGDEAVAPMLINICLCARPLFERPSADLRAAAFRLFGVLSLFGRGAAAQAYLEQAHTNLPAMVLHLQDEDKHVQKVCKAAIRQVAPLLGSASLVELLAGEELEADGALEFDPFARALSGVLITSFPGQLNYYSTALVTFFQSKWISLKTGALLLCGYLLANLPTTERYRIGIDHVCPALVELLRDQSPQVRLKLANILSLLYDY</sequence>
<keyword evidence="8" id="KW-1185">Reference proteome</keyword>
<feature type="compositionally biased region" description="Basic and acidic residues" evidence="3">
    <location>
        <begin position="1502"/>
        <end position="1518"/>
    </location>
</feature>
<dbReference type="InterPro" id="IPR055408">
    <property type="entry name" value="HEAT_MROH2B-like"/>
</dbReference>
<evidence type="ECO:0000256" key="3">
    <source>
        <dbReference type="SAM" id="MobiDB-lite"/>
    </source>
</evidence>
<feature type="region of interest" description="Disordered" evidence="3">
    <location>
        <begin position="1479"/>
        <end position="1522"/>
    </location>
</feature>
<evidence type="ECO:0000259" key="4">
    <source>
        <dbReference type="Pfam" id="PF23210"/>
    </source>
</evidence>
<organism evidence="7 8">
    <name type="scientific">Paratrimastix pyriformis</name>
    <dbReference type="NCBI Taxonomy" id="342808"/>
    <lineage>
        <taxon>Eukaryota</taxon>
        <taxon>Metamonada</taxon>
        <taxon>Preaxostyla</taxon>
        <taxon>Paratrimastigidae</taxon>
        <taxon>Paratrimastix</taxon>
    </lineage>
</organism>
<accession>A0ABQ8UD57</accession>
<proteinExistence type="predicted"/>
<evidence type="ECO:0000256" key="1">
    <source>
        <dbReference type="ARBA" id="ARBA00022737"/>
    </source>
</evidence>
<dbReference type="InterPro" id="IPR021133">
    <property type="entry name" value="HEAT_type_2"/>
</dbReference>
<feature type="domain" description="MROH2B-like HEAT-repeats" evidence="4">
    <location>
        <begin position="409"/>
        <end position="794"/>
    </location>
</feature>
<feature type="compositionally biased region" description="Pro residues" evidence="3">
    <location>
        <begin position="395"/>
        <end position="407"/>
    </location>
</feature>
<dbReference type="EMBL" id="JAPMOS010000053">
    <property type="protein sequence ID" value="KAJ4457181.1"/>
    <property type="molecule type" value="Genomic_DNA"/>
</dbReference>
<dbReference type="InterPro" id="IPR055406">
    <property type="entry name" value="HEAT_Maestro"/>
</dbReference>
<name>A0ABQ8UD57_9EUKA</name>
<gene>
    <name evidence="7" type="ORF">PAPYR_7483</name>
</gene>
<dbReference type="PANTHER" id="PTHR23120:SF0">
    <property type="entry name" value="MAESTRO HEAT-LIKE REPEAT FAMILY MEMBER 1"/>
    <property type="match status" value="1"/>
</dbReference>
<reference evidence="7" key="1">
    <citation type="journal article" date="2022" name="bioRxiv">
        <title>Genomics of Preaxostyla Flagellates Illuminates Evolutionary Transitions and the Path Towards Mitochondrial Loss.</title>
        <authorList>
            <person name="Novak L.V.F."/>
            <person name="Treitli S.C."/>
            <person name="Pyrih J."/>
            <person name="Halakuc P."/>
            <person name="Pipaliya S.V."/>
            <person name="Vacek V."/>
            <person name="Brzon O."/>
            <person name="Soukal P."/>
            <person name="Eme L."/>
            <person name="Dacks J.B."/>
            <person name="Karnkowska A."/>
            <person name="Elias M."/>
            <person name="Hampl V."/>
        </authorList>
    </citation>
    <scope>NUCLEOTIDE SEQUENCE</scope>
    <source>
        <strain evidence="7">RCP-MX</strain>
    </source>
</reference>
<dbReference type="Pfam" id="PF23227">
    <property type="entry name" value="HEAT_MROH2B_C"/>
    <property type="match status" value="1"/>
</dbReference>
<dbReference type="InterPro" id="IPR016024">
    <property type="entry name" value="ARM-type_fold"/>
</dbReference>
<dbReference type="Gene3D" id="1.25.10.10">
    <property type="entry name" value="Leucine-rich Repeat Variant"/>
    <property type="match status" value="3"/>
</dbReference>
<feature type="domain" description="MROH2B-like N-terminal HEAT-repeats" evidence="5">
    <location>
        <begin position="42"/>
        <end position="258"/>
    </location>
</feature>
<dbReference type="PROSITE" id="PS50077">
    <property type="entry name" value="HEAT_REPEAT"/>
    <property type="match status" value="2"/>
</dbReference>
<dbReference type="InterPro" id="IPR056282">
    <property type="entry name" value="MROH2B-like_N_HEAT"/>
</dbReference>
<dbReference type="Pfam" id="PF23210">
    <property type="entry name" value="HEAT_Maestro_2"/>
    <property type="match status" value="2"/>
</dbReference>
<feature type="region of interest" description="Disordered" evidence="3">
    <location>
        <begin position="389"/>
        <end position="409"/>
    </location>
</feature>
<feature type="compositionally biased region" description="Low complexity" evidence="3">
    <location>
        <begin position="1480"/>
        <end position="1500"/>
    </location>
</feature>